<gene>
    <name evidence="1" type="ORF">CEP52_007771</name>
</gene>
<keyword evidence="2" id="KW-1185">Reference proteome</keyword>
<dbReference type="PANTHER" id="PTHR33112">
    <property type="entry name" value="DOMAIN PROTEIN, PUTATIVE-RELATED"/>
    <property type="match status" value="1"/>
</dbReference>
<protein>
    <recommendedName>
        <fullName evidence="3">Heterokaryon incompatibility protein</fullName>
    </recommendedName>
</protein>
<accession>A0A428TLD2</accession>
<evidence type="ECO:0000313" key="1">
    <source>
        <dbReference type="EMBL" id="RSM02843.1"/>
    </source>
</evidence>
<proteinExistence type="predicted"/>
<dbReference type="EMBL" id="NKCK01000072">
    <property type="protein sequence ID" value="RSM02843.1"/>
    <property type="molecule type" value="Genomic_DNA"/>
</dbReference>
<dbReference type="PANTHER" id="PTHR33112:SF16">
    <property type="entry name" value="HETEROKARYON INCOMPATIBILITY DOMAIN-CONTAINING PROTEIN"/>
    <property type="match status" value="1"/>
</dbReference>
<dbReference type="Proteomes" id="UP000287144">
    <property type="component" value="Unassembled WGS sequence"/>
</dbReference>
<comment type="caution">
    <text evidence="1">The sequence shown here is derived from an EMBL/GenBank/DDBJ whole genome shotgun (WGS) entry which is preliminary data.</text>
</comment>
<organism evidence="1 2">
    <name type="scientific">Fusarium oligoseptatum</name>
    <dbReference type="NCBI Taxonomy" id="2604345"/>
    <lineage>
        <taxon>Eukaryota</taxon>
        <taxon>Fungi</taxon>
        <taxon>Dikarya</taxon>
        <taxon>Ascomycota</taxon>
        <taxon>Pezizomycotina</taxon>
        <taxon>Sordariomycetes</taxon>
        <taxon>Hypocreomycetidae</taxon>
        <taxon>Hypocreales</taxon>
        <taxon>Nectriaceae</taxon>
        <taxon>Fusarium</taxon>
        <taxon>Fusarium solani species complex</taxon>
    </lineage>
</organism>
<name>A0A428TLD2_9HYPO</name>
<dbReference type="AlphaFoldDB" id="A0A428TLD2"/>
<evidence type="ECO:0008006" key="3">
    <source>
        <dbReference type="Google" id="ProtNLM"/>
    </source>
</evidence>
<evidence type="ECO:0000313" key="2">
    <source>
        <dbReference type="Proteomes" id="UP000287144"/>
    </source>
</evidence>
<dbReference type="STRING" id="1325735.A0A428TLD2"/>
<reference evidence="1 2" key="1">
    <citation type="submission" date="2017-06" db="EMBL/GenBank/DDBJ databases">
        <title>Comparative genomic analysis of Ambrosia Fusariam Clade fungi.</title>
        <authorList>
            <person name="Stajich J.E."/>
            <person name="Carrillo J."/>
            <person name="Kijimoto T."/>
            <person name="Eskalen A."/>
            <person name="O'Donnell K."/>
            <person name="Kasson M."/>
        </authorList>
    </citation>
    <scope>NUCLEOTIDE SEQUENCE [LARGE SCALE GENOMIC DNA]</scope>
    <source>
        <strain evidence="1 2">NRRL62579</strain>
    </source>
</reference>
<sequence>MSLRCPNGELGSVVVLSSFSSGKYSSGPLESRAWALQENLLSARALDYEDDHTTWRCSTTNNITDGWLSTLEFLHQLSFASVPEFLRPRSAINATDETEHRDERQELFHQWCRLVDYYASLELSFPNDKLPAISALAGRMGSALGDEYLAGIWKSRLPQDLLWDVRHKCPRPRKYRAHSWSWAAVDGGPARISSIDQSFSLAVFEGHAELESSAAPYGAVKGGHLVVRGRLRRVVLSGIKERVYTRVGKSEPTEVKLTSLFHIVEPGWKGVEARVPMSFDAMEQEFQDNADMDIAMLEVSEDEFGPCHGLVLRLVGPQSFSRLCVFNYLYGPDYLDQGSSQGSEADGSLGRDGE</sequence>